<dbReference type="GO" id="GO:0043565">
    <property type="term" value="F:sequence-specific DNA binding"/>
    <property type="evidence" value="ECO:0007669"/>
    <property type="project" value="InterPro"/>
</dbReference>
<dbReference type="InterPro" id="IPR014710">
    <property type="entry name" value="RmlC-like_jellyroll"/>
</dbReference>
<evidence type="ECO:0000256" key="1">
    <source>
        <dbReference type="ARBA" id="ARBA00023015"/>
    </source>
</evidence>
<keyword evidence="2" id="KW-0238">DNA-binding</keyword>
<organism evidence="5 6">
    <name type="scientific">Candidatus Gemmiger avistercoris</name>
    <dbReference type="NCBI Taxonomy" id="2838606"/>
    <lineage>
        <taxon>Bacteria</taxon>
        <taxon>Bacillati</taxon>
        <taxon>Bacillota</taxon>
        <taxon>Clostridia</taxon>
        <taxon>Eubacteriales</taxon>
        <taxon>Gemmiger</taxon>
    </lineage>
</organism>
<accession>A0A9D2JQF1</accession>
<evidence type="ECO:0000256" key="2">
    <source>
        <dbReference type="ARBA" id="ARBA00023125"/>
    </source>
</evidence>
<dbReference type="Pfam" id="PF02311">
    <property type="entry name" value="AraC_binding"/>
    <property type="match status" value="1"/>
</dbReference>
<dbReference type="PRINTS" id="PR00032">
    <property type="entry name" value="HTHARAC"/>
</dbReference>
<comment type="caution">
    <text evidence="5">The sequence shown here is derived from an EMBL/GenBank/DDBJ whole genome shotgun (WGS) entry which is preliminary data.</text>
</comment>
<dbReference type="InterPro" id="IPR018062">
    <property type="entry name" value="HTH_AraC-typ_CS"/>
</dbReference>
<evidence type="ECO:0000313" key="5">
    <source>
        <dbReference type="EMBL" id="HIZ62722.1"/>
    </source>
</evidence>
<dbReference type="SMART" id="SM00342">
    <property type="entry name" value="HTH_ARAC"/>
    <property type="match status" value="1"/>
</dbReference>
<dbReference type="InterPro" id="IPR020449">
    <property type="entry name" value="Tscrpt_reg_AraC-type_HTH"/>
</dbReference>
<dbReference type="PANTHER" id="PTHR43280:SF28">
    <property type="entry name" value="HTH-TYPE TRANSCRIPTIONAL ACTIVATOR RHAS"/>
    <property type="match status" value="1"/>
</dbReference>
<keyword evidence="1" id="KW-0805">Transcription regulation</keyword>
<dbReference type="PROSITE" id="PS01124">
    <property type="entry name" value="HTH_ARAC_FAMILY_2"/>
    <property type="match status" value="1"/>
</dbReference>
<gene>
    <name evidence="5" type="ORF">H9724_08155</name>
</gene>
<reference evidence="5" key="2">
    <citation type="submission" date="2021-04" db="EMBL/GenBank/DDBJ databases">
        <authorList>
            <person name="Gilroy R."/>
        </authorList>
    </citation>
    <scope>NUCLEOTIDE SEQUENCE</scope>
    <source>
        <strain evidence="5">CHK188-11489</strain>
    </source>
</reference>
<dbReference type="SUPFAM" id="SSF46689">
    <property type="entry name" value="Homeodomain-like"/>
    <property type="match status" value="1"/>
</dbReference>
<protein>
    <submittedName>
        <fullName evidence="5">AraC family transcriptional regulator</fullName>
    </submittedName>
</protein>
<evidence type="ECO:0000256" key="3">
    <source>
        <dbReference type="ARBA" id="ARBA00023163"/>
    </source>
</evidence>
<dbReference type="Proteomes" id="UP000824105">
    <property type="component" value="Unassembled WGS sequence"/>
</dbReference>
<dbReference type="GO" id="GO:0003700">
    <property type="term" value="F:DNA-binding transcription factor activity"/>
    <property type="evidence" value="ECO:0007669"/>
    <property type="project" value="InterPro"/>
</dbReference>
<dbReference type="Gene3D" id="1.10.10.60">
    <property type="entry name" value="Homeodomain-like"/>
    <property type="match status" value="2"/>
</dbReference>
<dbReference type="PROSITE" id="PS00041">
    <property type="entry name" value="HTH_ARAC_FAMILY_1"/>
    <property type="match status" value="1"/>
</dbReference>
<dbReference type="SUPFAM" id="SSF51182">
    <property type="entry name" value="RmlC-like cupins"/>
    <property type="match status" value="1"/>
</dbReference>
<reference evidence="5" key="1">
    <citation type="journal article" date="2021" name="PeerJ">
        <title>Extensive microbial diversity within the chicken gut microbiome revealed by metagenomics and culture.</title>
        <authorList>
            <person name="Gilroy R."/>
            <person name="Ravi A."/>
            <person name="Getino M."/>
            <person name="Pursley I."/>
            <person name="Horton D.L."/>
            <person name="Alikhan N.F."/>
            <person name="Baker D."/>
            <person name="Gharbi K."/>
            <person name="Hall N."/>
            <person name="Watson M."/>
            <person name="Adriaenssens E.M."/>
            <person name="Foster-Nyarko E."/>
            <person name="Jarju S."/>
            <person name="Secka A."/>
            <person name="Antonio M."/>
            <person name="Oren A."/>
            <person name="Chaudhuri R.R."/>
            <person name="La Ragione R."/>
            <person name="Hildebrand F."/>
            <person name="Pallen M.J."/>
        </authorList>
    </citation>
    <scope>NUCLEOTIDE SEQUENCE</scope>
    <source>
        <strain evidence="5">CHK188-11489</strain>
    </source>
</reference>
<feature type="domain" description="HTH araC/xylS-type" evidence="4">
    <location>
        <begin position="216"/>
        <end position="317"/>
    </location>
</feature>
<name>A0A9D2JQF1_9FIRM</name>
<proteinExistence type="predicted"/>
<dbReference type="EMBL" id="DXBF01000064">
    <property type="protein sequence ID" value="HIZ62722.1"/>
    <property type="molecule type" value="Genomic_DNA"/>
</dbReference>
<evidence type="ECO:0000313" key="6">
    <source>
        <dbReference type="Proteomes" id="UP000824105"/>
    </source>
</evidence>
<keyword evidence="3" id="KW-0804">Transcription</keyword>
<dbReference type="Pfam" id="PF12833">
    <property type="entry name" value="HTH_18"/>
    <property type="match status" value="1"/>
</dbReference>
<dbReference type="InterPro" id="IPR003313">
    <property type="entry name" value="AraC-bd"/>
</dbReference>
<dbReference type="InterPro" id="IPR011051">
    <property type="entry name" value="RmlC_Cupin_sf"/>
</dbReference>
<sequence>MDPAIIHALARITPEEQRLRDGEALDRTLYATGHGFEIEAAKLLRQGQLITIRPHTRFVAFPRHSHDYVEIMYMCTGQTTHLIGGSPVHLQAGELLFLNQRASHAIQRAEVGDVAVNFIILPQFFDFAFQIVGTSNLLGRFLLGTLKTGSSEITHLLCHTADLLPVQNLVESMVWSLLNNEPGARRANQMRMALLLLDLLDHHDCIEVQREPGQGSPLVLAALREIEDDCRDASLSRVAETFHVSLPYLSALIRRATGSTFKELLQQKRLDRAQQMLRTTPLSVQAVAEAVGYETTSYFYSIYKKQFGITPKEYRDRLCNSDK</sequence>
<dbReference type="Gene3D" id="2.60.120.10">
    <property type="entry name" value="Jelly Rolls"/>
    <property type="match status" value="1"/>
</dbReference>
<dbReference type="AlphaFoldDB" id="A0A9D2JQF1"/>
<dbReference type="InterPro" id="IPR018060">
    <property type="entry name" value="HTH_AraC"/>
</dbReference>
<dbReference type="PANTHER" id="PTHR43280">
    <property type="entry name" value="ARAC-FAMILY TRANSCRIPTIONAL REGULATOR"/>
    <property type="match status" value="1"/>
</dbReference>
<dbReference type="InterPro" id="IPR009057">
    <property type="entry name" value="Homeodomain-like_sf"/>
</dbReference>
<evidence type="ECO:0000259" key="4">
    <source>
        <dbReference type="PROSITE" id="PS01124"/>
    </source>
</evidence>